<dbReference type="SMART" id="SM01119">
    <property type="entry name" value="D-ser_dehydrat"/>
    <property type="match status" value="1"/>
</dbReference>
<gene>
    <name evidence="4" type="ORF">SAMN05421848_1459</name>
</gene>
<reference evidence="5" key="1">
    <citation type="submission" date="2016-10" db="EMBL/GenBank/DDBJ databases">
        <authorList>
            <person name="Varghese N."/>
            <person name="Submissions S."/>
        </authorList>
    </citation>
    <scope>NUCLEOTIDE SEQUENCE [LARGE SCALE GENOMIC DNA]</scope>
    <source>
        <strain evidence="5">DSM 23439</strain>
    </source>
</reference>
<feature type="domain" description="D-serine dehydratase-like" evidence="3">
    <location>
        <begin position="295"/>
        <end position="392"/>
    </location>
</feature>
<sequence length="405" mass="44754">MHTPSLSSAAGQFPQKGSLILDDHLLTGVSLPAMVLHQTVIEHNIAWMQRFADRHHARLAPHGKTTMMPALFSRQIEAGAWGITLATATQCAAAFAHGIKRLLMANQLIGQANMALIARMIENGLDFYCTVDHADNVRVLNEFFAASGQQLQVLIELGVPGGRCGVRDSSELATLVEAIRQAPALRLAGIEGYEGMIGGDHALEDVRAYGQRLVETVRHLHDSGALAVERPIVTASGSKWFDLIAEAFDQAELREHYTPVLRPGCYVTHDHRLYREAMEAVSERHPALEGALEPALEVFAQVQSLPEPGLAIVAMGKRDISCDPDLPMALRLYRDGRCVREVTDWQVFHIMDQHTFLRVPDHADIRIEDVIAFGASHPCLTFDKWRQGLWVDEKLSVTAVAPTFF</sequence>
<dbReference type="InterPro" id="IPR029066">
    <property type="entry name" value="PLP-binding_barrel"/>
</dbReference>
<dbReference type="Gene3D" id="3.20.20.10">
    <property type="entry name" value="Alanine racemase"/>
    <property type="match status" value="1"/>
</dbReference>
<keyword evidence="5" id="KW-1185">Reference proteome</keyword>
<dbReference type="GO" id="GO:0016829">
    <property type="term" value="F:lyase activity"/>
    <property type="evidence" value="ECO:0007669"/>
    <property type="project" value="UniProtKB-KW"/>
</dbReference>
<dbReference type="AlphaFoldDB" id="A0A1I1JBX5"/>
<dbReference type="PANTHER" id="PTHR28004">
    <property type="entry name" value="ZGC:162816-RELATED"/>
    <property type="match status" value="1"/>
</dbReference>
<evidence type="ECO:0000259" key="3">
    <source>
        <dbReference type="SMART" id="SM01119"/>
    </source>
</evidence>
<dbReference type="OrthoDB" id="9811417at2"/>
<keyword evidence="2" id="KW-0456">Lyase</keyword>
<dbReference type="PANTHER" id="PTHR28004:SF8">
    <property type="entry name" value="D-SERINE DEAMINASE"/>
    <property type="match status" value="1"/>
</dbReference>
<accession>A0A1I1JBX5</accession>
<evidence type="ECO:0000313" key="5">
    <source>
        <dbReference type="Proteomes" id="UP000199046"/>
    </source>
</evidence>
<evidence type="ECO:0000256" key="1">
    <source>
        <dbReference type="ARBA" id="ARBA00005323"/>
    </source>
</evidence>
<dbReference type="CDD" id="cd06818">
    <property type="entry name" value="PLPDE_III_cryptic_DSD"/>
    <property type="match status" value="1"/>
</dbReference>
<dbReference type="SUPFAM" id="SSF51419">
    <property type="entry name" value="PLP-binding barrel"/>
    <property type="match status" value="1"/>
</dbReference>
<comment type="similarity">
    <text evidence="1">Belongs to the DSD1 family.</text>
</comment>
<dbReference type="InterPro" id="IPR042208">
    <property type="entry name" value="D-ser_dehydrat-like_sf"/>
</dbReference>
<dbReference type="InterPro" id="IPR001608">
    <property type="entry name" value="Ala_racemase_N"/>
</dbReference>
<dbReference type="InterPro" id="IPR051466">
    <property type="entry name" value="D-amino_acid_metab_enzyme"/>
</dbReference>
<dbReference type="Pfam" id="PF01168">
    <property type="entry name" value="Ala_racemase_N"/>
    <property type="match status" value="1"/>
</dbReference>
<dbReference type="STRING" id="402385.SAMN05421848_1459"/>
<dbReference type="EMBL" id="FOLY01000003">
    <property type="protein sequence ID" value="SFC46077.1"/>
    <property type="molecule type" value="Genomic_DNA"/>
</dbReference>
<dbReference type="Gene3D" id="2.40.37.20">
    <property type="entry name" value="D-serine dehydratase-like domain"/>
    <property type="match status" value="1"/>
</dbReference>
<dbReference type="InterPro" id="IPR026956">
    <property type="entry name" value="D-ser_dehydrat-like_dom"/>
</dbReference>
<name>A0A1I1JBX5_9GAMM</name>
<dbReference type="Pfam" id="PF14031">
    <property type="entry name" value="D-ser_dehydrat"/>
    <property type="match status" value="1"/>
</dbReference>
<dbReference type="Proteomes" id="UP000199046">
    <property type="component" value="Unassembled WGS sequence"/>
</dbReference>
<evidence type="ECO:0000313" key="4">
    <source>
        <dbReference type="EMBL" id="SFC46077.1"/>
    </source>
</evidence>
<organism evidence="4 5">
    <name type="scientific">Kushneria avicenniae</name>
    <dbReference type="NCBI Taxonomy" id="402385"/>
    <lineage>
        <taxon>Bacteria</taxon>
        <taxon>Pseudomonadati</taxon>
        <taxon>Pseudomonadota</taxon>
        <taxon>Gammaproteobacteria</taxon>
        <taxon>Oceanospirillales</taxon>
        <taxon>Halomonadaceae</taxon>
        <taxon>Kushneria</taxon>
    </lineage>
</organism>
<protein>
    <submittedName>
        <fullName evidence="4">D-serine deaminase, pyridoxal phosphate-dependent</fullName>
    </submittedName>
</protein>
<proteinExistence type="inferred from homology"/>
<dbReference type="RefSeq" id="WP_090132367.1">
    <property type="nucleotide sequence ID" value="NZ_FOLY01000003.1"/>
</dbReference>
<evidence type="ECO:0000256" key="2">
    <source>
        <dbReference type="ARBA" id="ARBA00023239"/>
    </source>
</evidence>